<organism evidence="1 3">
    <name type="scientific">Venturia inaequalis</name>
    <name type="common">Apple scab fungus</name>
    <dbReference type="NCBI Taxonomy" id="5025"/>
    <lineage>
        <taxon>Eukaryota</taxon>
        <taxon>Fungi</taxon>
        <taxon>Dikarya</taxon>
        <taxon>Ascomycota</taxon>
        <taxon>Pezizomycotina</taxon>
        <taxon>Dothideomycetes</taxon>
        <taxon>Pleosporomycetidae</taxon>
        <taxon>Venturiales</taxon>
        <taxon>Venturiaceae</taxon>
        <taxon>Venturia</taxon>
    </lineage>
</organism>
<dbReference type="Proteomes" id="UP000490939">
    <property type="component" value="Unassembled WGS sequence"/>
</dbReference>
<gene>
    <name evidence="2" type="ORF">EG327_001641</name>
    <name evidence="1" type="ORF">EG328_002892</name>
</gene>
<protein>
    <submittedName>
        <fullName evidence="1">Uncharacterized protein</fullName>
    </submittedName>
</protein>
<dbReference type="EMBL" id="WNWR01000145">
    <property type="protein sequence ID" value="KAE9990258.1"/>
    <property type="molecule type" value="Genomic_DNA"/>
</dbReference>
<comment type="caution">
    <text evidence="1">The sequence shown here is derived from an EMBL/GenBank/DDBJ whole genome shotgun (WGS) entry which is preliminary data.</text>
</comment>
<accession>A0A8H3UV99</accession>
<dbReference type="AlphaFoldDB" id="A0A8H3UV99"/>
<dbReference type="EMBL" id="WNWS01000183">
    <property type="protein sequence ID" value="KAE9975966.1"/>
    <property type="molecule type" value="Genomic_DNA"/>
</dbReference>
<dbReference type="Proteomes" id="UP000447873">
    <property type="component" value="Unassembled WGS sequence"/>
</dbReference>
<evidence type="ECO:0000313" key="3">
    <source>
        <dbReference type="Proteomes" id="UP000447873"/>
    </source>
</evidence>
<sequence length="335" mass="36103">MKREGAKRVRIYYGPFEILGAEAAKKAPMLRMDPGSTTWAKIANGLPVDSTILKTNTSLQLLDGTPADIGAGIYNHHVVMIDQSKSSPVVTTCTNATTFQKAITPKTIPMTIFAGTSEDDSSMLFSNADGTFNSGFWLPKTDKVILMGEIINYRNTSTFVYSVTDIEYVPGKSAGMLDGYTTVLDVAICGGTDAWKMLLPHTATEKKFKAVSQPMTVMQDGWLIHKGGHLHDGGDVIIMTINGNVVCESKARYGGGSQVLKGEDGKAWETLSSMGECNEPIKLKKGDQVVVEARYDFEAHPARKHAVEDGGMAEVMGLFSTNFAPDPDGTGGKFS</sequence>
<reference evidence="1 3" key="1">
    <citation type="submission" date="2018-12" db="EMBL/GenBank/DDBJ databases">
        <title>Venturia inaequalis Genome Resource.</title>
        <authorList>
            <person name="Lichtner F.J."/>
        </authorList>
    </citation>
    <scope>NUCLEOTIDE SEQUENCE [LARGE SCALE GENOMIC DNA]</scope>
    <source>
        <strain evidence="1 3">120213</strain>
        <strain evidence="2 4">DMI_063113</strain>
    </source>
</reference>
<proteinExistence type="predicted"/>
<name>A0A8H3UV99_VENIN</name>
<keyword evidence="4" id="KW-1185">Reference proteome</keyword>
<evidence type="ECO:0000313" key="1">
    <source>
        <dbReference type="EMBL" id="KAE9975966.1"/>
    </source>
</evidence>
<evidence type="ECO:0000313" key="4">
    <source>
        <dbReference type="Proteomes" id="UP000490939"/>
    </source>
</evidence>
<evidence type="ECO:0000313" key="2">
    <source>
        <dbReference type="EMBL" id="KAE9990258.1"/>
    </source>
</evidence>